<dbReference type="AlphaFoldDB" id="A0A3E2HFF4"/>
<name>A0A3E2HFF4_SCYLI</name>
<protein>
    <submittedName>
        <fullName evidence="1">Uncharacterized protein</fullName>
    </submittedName>
</protein>
<organism evidence="1 2">
    <name type="scientific">Scytalidium lignicola</name>
    <name type="common">Hyphomycete</name>
    <dbReference type="NCBI Taxonomy" id="5539"/>
    <lineage>
        <taxon>Eukaryota</taxon>
        <taxon>Fungi</taxon>
        <taxon>Dikarya</taxon>
        <taxon>Ascomycota</taxon>
        <taxon>Pezizomycotina</taxon>
        <taxon>Leotiomycetes</taxon>
        <taxon>Leotiomycetes incertae sedis</taxon>
        <taxon>Scytalidium</taxon>
    </lineage>
</organism>
<evidence type="ECO:0000313" key="2">
    <source>
        <dbReference type="Proteomes" id="UP000258309"/>
    </source>
</evidence>
<reference evidence="1 2" key="1">
    <citation type="submission" date="2018-05" db="EMBL/GenBank/DDBJ databases">
        <title>Draft genome sequence of Scytalidium lignicola DSM 105466, a ubiquitous saprotrophic fungus.</title>
        <authorList>
            <person name="Buettner E."/>
            <person name="Gebauer A.M."/>
            <person name="Hofrichter M."/>
            <person name="Liers C."/>
            <person name="Kellner H."/>
        </authorList>
    </citation>
    <scope>NUCLEOTIDE SEQUENCE [LARGE SCALE GENOMIC DNA]</scope>
    <source>
        <strain evidence="1 2">DSM 105466</strain>
    </source>
</reference>
<dbReference type="EMBL" id="NCSJ02000062">
    <property type="protein sequence ID" value="RFU32085.1"/>
    <property type="molecule type" value="Genomic_DNA"/>
</dbReference>
<keyword evidence="2" id="KW-1185">Reference proteome</keyword>
<feature type="non-terminal residue" evidence="1">
    <location>
        <position position="77"/>
    </location>
</feature>
<feature type="non-terminal residue" evidence="1">
    <location>
        <position position="1"/>
    </location>
</feature>
<dbReference type="Proteomes" id="UP000258309">
    <property type="component" value="Unassembled WGS sequence"/>
</dbReference>
<gene>
    <name evidence="1" type="ORF">B7463_g4272</name>
</gene>
<accession>A0A3E2HFF4</accession>
<sequence>MAQHAPNRPKAGQNRQGELGQRVLRAIITVLAYFAGWDLPPAAAPRANGVAPRMPGPPCTTSPGTEVLLELIQHKGN</sequence>
<comment type="caution">
    <text evidence="1">The sequence shown here is derived from an EMBL/GenBank/DDBJ whole genome shotgun (WGS) entry which is preliminary data.</text>
</comment>
<proteinExistence type="predicted"/>
<evidence type="ECO:0000313" key="1">
    <source>
        <dbReference type="EMBL" id="RFU32085.1"/>
    </source>
</evidence>